<evidence type="ECO:0000256" key="4">
    <source>
        <dbReference type="ARBA" id="ARBA00012065"/>
    </source>
</evidence>
<sequence>MAEPRNPHPKKETEVLGRKMAYVDVGEGDPVVFLHGNPTSSYLWRNVIPHLDRRARCVAPDLIGMGDSEKLPDSGPNSYRFVEHRRYLEALLEQIEVRDRVTFVIHDWGSALGFDWANRHRDAVKGLAYMEAIVRPVSWDEWPESARGAFQELRSSAGAEMVLDKNVFVERILPSSMLRTLTEQEMEAYRAPFRQPGEDRRPTLTWPREVPIAGEPSDVSEIVADYGQWLASSPIPKLFVNADPGMILTGPQREWVRSWPNQHEVTVPGTHFLQEDSAEAVGRAVADWYARL</sequence>
<dbReference type="PANTHER" id="PTHR43329">
    <property type="entry name" value="EPOXIDE HYDROLASE"/>
    <property type="match status" value="1"/>
</dbReference>
<name>A0AAE4CJP6_9ACTN</name>
<dbReference type="AlphaFoldDB" id="A0AAE4CJP6"/>
<dbReference type="Proteomes" id="UP001180845">
    <property type="component" value="Unassembled WGS sequence"/>
</dbReference>
<gene>
    <name evidence="6" type="primary">dhaA</name>
    <name evidence="8" type="ORF">JOF55_000100</name>
</gene>
<dbReference type="RefSeq" id="WP_310267807.1">
    <property type="nucleotide sequence ID" value="NZ_JAVDXW010000001.1"/>
</dbReference>
<reference evidence="8" key="1">
    <citation type="submission" date="2023-07" db="EMBL/GenBank/DDBJ databases">
        <title>Sequencing the genomes of 1000 actinobacteria strains.</title>
        <authorList>
            <person name="Klenk H.-P."/>
        </authorList>
    </citation>
    <scope>NUCLEOTIDE SEQUENCE</scope>
    <source>
        <strain evidence="8">DSM 45977</strain>
    </source>
</reference>
<dbReference type="InterPro" id="IPR000639">
    <property type="entry name" value="Epox_hydrolase-like"/>
</dbReference>
<feature type="active site" description="Proton donor" evidence="6">
    <location>
        <position position="131"/>
    </location>
</feature>
<evidence type="ECO:0000256" key="6">
    <source>
        <dbReference type="HAMAP-Rule" id="MF_01231"/>
    </source>
</evidence>
<evidence type="ECO:0000256" key="2">
    <source>
        <dbReference type="ARBA" id="ARBA00007213"/>
    </source>
</evidence>
<evidence type="ECO:0000313" key="8">
    <source>
        <dbReference type="EMBL" id="MDR7299919.1"/>
    </source>
</evidence>
<feature type="domain" description="AB hydrolase-1" evidence="7">
    <location>
        <begin position="30"/>
        <end position="277"/>
    </location>
</feature>
<feature type="active site" description="Proton acceptor" evidence="6">
    <location>
        <position position="271"/>
    </location>
</feature>
<dbReference type="PRINTS" id="PR00412">
    <property type="entry name" value="EPOXHYDRLASE"/>
</dbReference>
<evidence type="ECO:0000256" key="1">
    <source>
        <dbReference type="ARBA" id="ARBA00001644"/>
    </source>
</evidence>
<evidence type="ECO:0000313" key="9">
    <source>
        <dbReference type="Proteomes" id="UP001180845"/>
    </source>
</evidence>
<proteinExistence type="inferred from homology"/>
<comment type="catalytic activity">
    <reaction evidence="1 6">
        <text>1-haloalkane + H2O = a halide anion + a primary alcohol + H(+)</text>
        <dbReference type="Rhea" id="RHEA:19081"/>
        <dbReference type="ChEBI" id="CHEBI:15377"/>
        <dbReference type="ChEBI" id="CHEBI:15378"/>
        <dbReference type="ChEBI" id="CHEBI:15734"/>
        <dbReference type="ChEBI" id="CHEBI:16042"/>
        <dbReference type="ChEBI" id="CHEBI:18060"/>
        <dbReference type="EC" id="3.8.1.5"/>
    </reaction>
</comment>
<dbReference type="InterPro" id="IPR029058">
    <property type="entry name" value="AB_hydrolase_fold"/>
</dbReference>
<comment type="similarity">
    <text evidence="2 6">Belongs to the haloalkane dehalogenase family. Type 2 subfamily.</text>
</comment>
<evidence type="ECO:0000256" key="5">
    <source>
        <dbReference type="ARBA" id="ARBA00022801"/>
    </source>
</evidence>
<keyword evidence="5 6" id="KW-0378">Hydrolase</keyword>
<comment type="caution">
    <text evidence="8">The sequence shown here is derived from an EMBL/GenBank/DDBJ whole genome shotgun (WGS) entry which is preliminary data.</text>
</comment>
<evidence type="ECO:0000259" key="7">
    <source>
        <dbReference type="Pfam" id="PF00561"/>
    </source>
</evidence>
<dbReference type="NCBIfam" id="NF002938">
    <property type="entry name" value="PRK03592.1"/>
    <property type="match status" value="1"/>
</dbReference>
<feature type="active site" description="Nucleophile" evidence="6">
    <location>
        <position position="107"/>
    </location>
</feature>
<dbReference type="SUPFAM" id="SSF53474">
    <property type="entry name" value="alpha/beta-Hydrolases"/>
    <property type="match status" value="1"/>
</dbReference>
<dbReference type="HAMAP" id="MF_01231">
    <property type="entry name" value="Haloalk_dehal_type2"/>
    <property type="match status" value="1"/>
</dbReference>
<keyword evidence="9" id="KW-1185">Reference proteome</keyword>
<dbReference type="EMBL" id="JAVDXW010000001">
    <property type="protein sequence ID" value="MDR7299919.1"/>
    <property type="molecule type" value="Genomic_DNA"/>
</dbReference>
<dbReference type="InterPro" id="IPR000073">
    <property type="entry name" value="AB_hydrolase_1"/>
</dbReference>
<dbReference type="GO" id="GO:0018786">
    <property type="term" value="F:haloalkane dehalogenase activity"/>
    <property type="evidence" value="ECO:0007669"/>
    <property type="project" value="UniProtKB-UniRule"/>
</dbReference>
<dbReference type="InterPro" id="IPR023594">
    <property type="entry name" value="Haloalkane_dehalogenase_2"/>
</dbReference>
<comment type="function">
    <text evidence="6">Catalyzes hydrolytic cleavage of carbon-halogen bonds in halogenated aliphatic compounds, leading to the formation of the corresponding primary alcohols, halide ions and protons.</text>
</comment>
<protein>
    <recommendedName>
        <fullName evidence="4 6">Haloalkane dehalogenase</fullName>
        <ecNumber evidence="4 6">3.8.1.5</ecNumber>
    </recommendedName>
</protein>
<evidence type="ECO:0000256" key="3">
    <source>
        <dbReference type="ARBA" id="ARBA00011245"/>
    </source>
</evidence>
<dbReference type="Gene3D" id="3.40.50.1820">
    <property type="entry name" value="alpha/beta hydrolase"/>
    <property type="match status" value="1"/>
</dbReference>
<accession>A0AAE4CJP6</accession>
<dbReference type="EC" id="3.8.1.5" evidence="4 6"/>
<dbReference type="Pfam" id="PF00561">
    <property type="entry name" value="Abhydrolase_1"/>
    <property type="match status" value="1"/>
</dbReference>
<comment type="subunit">
    <text evidence="3 6">Monomer.</text>
</comment>
<organism evidence="8 9">
    <name type="scientific">Haloactinomyces albus</name>
    <dbReference type="NCBI Taxonomy" id="1352928"/>
    <lineage>
        <taxon>Bacteria</taxon>
        <taxon>Bacillati</taxon>
        <taxon>Actinomycetota</taxon>
        <taxon>Actinomycetes</taxon>
        <taxon>Actinopolysporales</taxon>
        <taxon>Actinopolysporaceae</taxon>
        <taxon>Haloactinomyces</taxon>
    </lineage>
</organism>